<evidence type="ECO:0000313" key="2">
    <source>
        <dbReference type="EMBL" id="KLU85205.1"/>
    </source>
</evidence>
<sequence>MWDRFRGAVPQKLGRSHQQRRDTRQQQQQSQQYGSRGDAFTGGGTSETAGYSYSIQGGMAPRRPPREFFNEQTQYYPDEQSASPQEQPPRRPNRDSSQLEPPRFRPASSIYSAQPSPIQTDFTPAAPNRSFTFHEYLDVSPPSSPEPFTPDVNGPPLPIPDISPIDEDEEPLDEMSQQRGQMRTLQLPQQQRAVSGARRGYAGGEVRWDPSTGELTSSEKGRPSQVKPAEYAKGFGHGGPESDMAGRGASSSPEGSTPFGQRLRRIAPPGFVTGGAERKVSTGGDTMSPRTRQLSPSPSPSPSSSPTPRRVTSPTSSTAQDPAAGAFMAERPPWKGASGRTALVAPVHDDPETAPLNVPRRRGPKQSPTTSNTAAHALASPPASPLVPETQTRSLESTAQQTASSSQHGAVTGYPSPPYSGHEGRSQSRAETSNLPATTLQSPPAAMSPISPATTIRRKPAPSTTTTTTTTTTQSHHPQDSVASTTSQNDAYNYQNYTTVDPPSAPAPTAAAPTAGSNSLGVPDGWVQPPSRFSVSTYATSSQATPRPSTDGYYDDNDIDADYHGDSYATLTGWNHAKKDTRAAADTTTTKQESVMDRRRPKLGGGGGSGASSLAGDQSPVVISLKDAQWSTSGAHRKPAGSGAGNNNSSGGSSGDEGRPESIMSMAAGSIYKSLPPAPPETSAVGRVDAINARLLALANRRINISRSVKQMTELMPTDNILASAEVLRKREVERRKVDALRAELAEVQREEYELGIKLHRAYKRIDREAHYEPTTLWVRRVTG</sequence>
<feature type="compositionally biased region" description="Low complexity" evidence="1">
    <location>
        <begin position="464"/>
        <end position="473"/>
    </location>
</feature>
<dbReference type="PANTHER" id="PTHR42023">
    <property type="entry name" value="BHLH DOMAIN-CONTAINING PROTEIN"/>
    <property type="match status" value="1"/>
</dbReference>
<dbReference type="Proteomes" id="UP000011715">
    <property type="component" value="Unassembled WGS sequence"/>
</dbReference>
<keyword evidence="4" id="KW-1185">Reference proteome</keyword>
<feature type="compositionally biased region" description="Polar residues" evidence="1">
    <location>
        <begin position="429"/>
        <end position="441"/>
    </location>
</feature>
<evidence type="ECO:0000256" key="1">
    <source>
        <dbReference type="SAM" id="MobiDB-lite"/>
    </source>
</evidence>
<reference evidence="4" key="1">
    <citation type="submission" date="2010-05" db="EMBL/GenBank/DDBJ databases">
        <title>The genome sequence of Magnaporthe poae strain ATCC 64411.</title>
        <authorList>
            <person name="Ma L.-J."/>
            <person name="Dead R."/>
            <person name="Young S."/>
            <person name="Zeng Q."/>
            <person name="Koehrsen M."/>
            <person name="Alvarado L."/>
            <person name="Berlin A."/>
            <person name="Chapman S.B."/>
            <person name="Chen Z."/>
            <person name="Freedman E."/>
            <person name="Gellesch M."/>
            <person name="Goldberg J."/>
            <person name="Griggs A."/>
            <person name="Gujja S."/>
            <person name="Heilman E.R."/>
            <person name="Heiman D."/>
            <person name="Hepburn T."/>
            <person name="Howarth C."/>
            <person name="Jen D."/>
            <person name="Larson L."/>
            <person name="Mehta T."/>
            <person name="Neiman D."/>
            <person name="Pearson M."/>
            <person name="Roberts A."/>
            <person name="Saif S."/>
            <person name="Shea T."/>
            <person name="Shenoy N."/>
            <person name="Sisk P."/>
            <person name="Stolte C."/>
            <person name="Sykes S."/>
            <person name="Walk T."/>
            <person name="White J."/>
            <person name="Yandava C."/>
            <person name="Haas B."/>
            <person name="Nusbaum C."/>
            <person name="Birren B."/>
        </authorList>
    </citation>
    <scope>NUCLEOTIDE SEQUENCE [LARGE SCALE GENOMIC DNA]</scope>
    <source>
        <strain evidence="4">ATCC 64411 / 73-15</strain>
    </source>
</reference>
<feature type="compositionally biased region" description="Polar residues" evidence="1">
    <location>
        <begin position="70"/>
        <end position="85"/>
    </location>
</feature>
<accession>A0A0C4DW61</accession>
<dbReference type="EMBL" id="ADBL01001004">
    <property type="status" value="NOT_ANNOTATED_CDS"/>
    <property type="molecule type" value="Genomic_DNA"/>
</dbReference>
<dbReference type="STRING" id="644358.A0A0C4DW61"/>
<proteinExistence type="predicted"/>
<dbReference type="eggNOG" id="ENOG502SU6X">
    <property type="taxonomic scope" value="Eukaryota"/>
</dbReference>
<evidence type="ECO:0000313" key="4">
    <source>
        <dbReference type="Proteomes" id="UP000011715"/>
    </source>
</evidence>
<organism evidence="3 4">
    <name type="scientific">Magnaporthiopsis poae (strain ATCC 64411 / 73-15)</name>
    <name type="common">Kentucky bluegrass fungus</name>
    <name type="synonym">Magnaporthe poae</name>
    <dbReference type="NCBI Taxonomy" id="644358"/>
    <lineage>
        <taxon>Eukaryota</taxon>
        <taxon>Fungi</taxon>
        <taxon>Dikarya</taxon>
        <taxon>Ascomycota</taxon>
        <taxon>Pezizomycotina</taxon>
        <taxon>Sordariomycetes</taxon>
        <taxon>Sordariomycetidae</taxon>
        <taxon>Magnaporthales</taxon>
        <taxon>Magnaporthaceae</taxon>
        <taxon>Magnaporthiopsis</taxon>
    </lineage>
</organism>
<feature type="compositionally biased region" description="Polar residues" evidence="1">
    <location>
        <begin position="175"/>
        <end position="193"/>
    </location>
</feature>
<feature type="compositionally biased region" description="Polar residues" evidence="1">
    <location>
        <begin position="531"/>
        <end position="548"/>
    </location>
</feature>
<dbReference type="OMA" id="MPTDNIL"/>
<reference evidence="3" key="5">
    <citation type="submission" date="2015-06" db="UniProtKB">
        <authorList>
            <consortium name="EnsemblFungi"/>
        </authorList>
    </citation>
    <scope>IDENTIFICATION</scope>
    <source>
        <strain evidence="3">ATCC 64411</strain>
    </source>
</reference>
<feature type="compositionally biased region" description="Low complexity" evidence="1">
    <location>
        <begin position="25"/>
        <end position="36"/>
    </location>
</feature>
<reference evidence="2" key="2">
    <citation type="submission" date="2010-05" db="EMBL/GenBank/DDBJ databases">
        <title>The Genome Sequence of Magnaporthe poae strain ATCC 64411.</title>
        <authorList>
            <consortium name="The Broad Institute Genome Sequencing Platform"/>
            <consortium name="Broad Institute Genome Sequencing Center for Infectious Disease"/>
            <person name="Ma L.-J."/>
            <person name="Dead R."/>
            <person name="Young S."/>
            <person name="Zeng Q."/>
            <person name="Koehrsen M."/>
            <person name="Alvarado L."/>
            <person name="Berlin A."/>
            <person name="Chapman S.B."/>
            <person name="Chen Z."/>
            <person name="Freedman E."/>
            <person name="Gellesch M."/>
            <person name="Goldberg J."/>
            <person name="Griggs A."/>
            <person name="Gujja S."/>
            <person name="Heilman E.R."/>
            <person name="Heiman D."/>
            <person name="Hepburn T."/>
            <person name="Howarth C."/>
            <person name="Jen D."/>
            <person name="Larson L."/>
            <person name="Mehta T."/>
            <person name="Neiman D."/>
            <person name="Pearson M."/>
            <person name="Roberts A."/>
            <person name="Saif S."/>
            <person name="Shea T."/>
            <person name="Shenoy N."/>
            <person name="Sisk P."/>
            <person name="Stolte C."/>
            <person name="Sykes S."/>
            <person name="Walk T."/>
            <person name="White J."/>
            <person name="Yandava C."/>
            <person name="Haas B."/>
            <person name="Nusbaum C."/>
            <person name="Birren B."/>
        </authorList>
    </citation>
    <scope>NUCLEOTIDE SEQUENCE</scope>
    <source>
        <strain evidence="2">ATCC 64411</strain>
    </source>
</reference>
<feature type="compositionally biased region" description="Acidic residues" evidence="1">
    <location>
        <begin position="164"/>
        <end position="173"/>
    </location>
</feature>
<gene>
    <name evidence="2" type="ORF">MAPG_04235</name>
</gene>
<feature type="compositionally biased region" description="Polar residues" evidence="1">
    <location>
        <begin position="109"/>
        <end position="122"/>
    </location>
</feature>
<protein>
    <submittedName>
        <fullName evidence="2 3">Uncharacterized protein</fullName>
    </submittedName>
</protein>
<evidence type="ECO:0000313" key="3">
    <source>
        <dbReference type="EnsemblFungi" id="MAPG_04235T0"/>
    </source>
</evidence>
<name>A0A0C4DW61_MAGP6</name>
<feature type="region of interest" description="Disordered" evidence="1">
    <location>
        <begin position="1"/>
        <end position="661"/>
    </location>
</feature>
<dbReference type="EnsemblFungi" id="MAPG_04235T0">
    <property type="protein sequence ID" value="MAPG_04235T0"/>
    <property type="gene ID" value="MAPG_04235"/>
</dbReference>
<dbReference type="PANTHER" id="PTHR42023:SF1">
    <property type="entry name" value="BHLH DOMAIN-CONTAINING PROTEIN"/>
    <property type="match status" value="1"/>
</dbReference>
<feature type="compositionally biased region" description="Low complexity" evidence="1">
    <location>
        <begin position="397"/>
        <end position="407"/>
    </location>
</feature>
<feature type="compositionally biased region" description="Low complexity" evidence="1">
    <location>
        <begin position="306"/>
        <end position="318"/>
    </location>
</feature>
<reference evidence="3" key="4">
    <citation type="journal article" date="2015" name="G3 (Bethesda)">
        <title>Genome sequences of three phytopathogenic species of the Magnaporthaceae family of fungi.</title>
        <authorList>
            <person name="Okagaki L.H."/>
            <person name="Nunes C.C."/>
            <person name="Sailsbery J."/>
            <person name="Clay B."/>
            <person name="Brown D."/>
            <person name="John T."/>
            <person name="Oh Y."/>
            <person name="Young N."/>
            <person name="Fitzgerald M."/>
            <person name="Haas B.J."/>
            <person name="Zeng Q."/>
            <person name="Young S."/>
            <person name="Adiconis X."/>
            <person name="Fan L."/>
            <person name="Levin J.Z."/>
            <person name="Mitchell T.K."/>
            <person name="Okubara P.A."/>
            <person name="Farman M.L."/>
            <person name="Kohn L.M."/>
            <person name="Birren B."/>
            <person name="Ma L.-J."/>
            <person name="Dean R.A."/>
        </authorList>
    </citation>
    <scope>NUCLEOTIDE SEQUENCE</scope>
    <source>
        <strain evidence="3">ATCC 64411 / 73-15</strain>
    </source>
</reference>
<feature type="compositionally biased region" description="Polar residues" evidence="1">
    <location>
        <begin position="46"/>
        <end position="55"/>
    </location>
</feature>
<feature type="compositionally biased region" description="Polar residues" evidence="1">
    <location>
        <begin position="481"/>
        <end position="501"/>
    </location>
</feature>
<dbReference type="VEuPathDB" id="FungiDB:MAPG_04235"/>
<dbReference type="OrthoDB" id="4507572at2759"/>
<dbReference type="EMBL" id="GL876968">
    <property type="protein sequence ID" value="KLU85205.1"/>
    <property type="molecule type" value="Genomic_DNA"/>
</dbReference>
<feature type="compositionally biased region" description="Pro residues" evidence="1">
    <location>
        <begin position="142"/>
        <end position="161"/>
    </location>
</feature>
<feature type="compositionally biased region" description="Low complexity" evidence="1">
    <location>
        <begin position="442"/>
        <end position="453"/>
    </location>
</feature>
<dbReference type="AlphaFoldDB" id="A0A0C4DW61"/>
<feature type="compositionally biased region" description="Polar residues" evidence="1">
    <location>
        <begin position="249"/>
        <end position="259"/>
    </location>
</feature>
<reference evidence="2" key="3">
    <citation type="submission" date="2011-03" db="EMBL/GenBank/DDBJ databases">
        <title>Annotation of Magnaporthe poae ATCC 64411.</title>
        <authorList>
            <person name="Ma L.-J."/>
            <person name="Dead R."/>
            <person name="Young S.K."/>
            <person name="Zeng Q."/>
            <person name="Gargeya S."/>
            <person name="Fitzgerald M."/>
            <person name="Haas B."/>
            <person name="Abouelleil A."/>
            <person name="Alvarado L."/>
            <person name="Arachchi H.M."/>
            <person name="Berlin A."/>
            <person name="Brown A."/>
            <person name="Chapman S.B."/>
            <person name="Chen Z."/>
            <person name="Dunbar C."/>
            <person name="Freedman E."/>
            <person name="Gearin G."/>
            <person name="Gellesch M."/>
            <person name="Goldberg J."/>
            <person name="Griggs A."/>
            <person name="Gujja S."/>
            <person name="Heiman D."/>
            <person name="Howarth C."/>
            <person name="Larson L."/>
            <person name="Lui A."/>
            <person name="MacDonald P.J.P."/>
            <person name="Mehta T."/>
            <person name="Montmayeur A."/>
            <person name="Murphy C."/>
            <person name="Neiman D."/>
            <person name="Pearson M."/>
            <person name="Priest M."/>
            <person name="Roberts A."/>
            <person name="Saif S."/>
            <person name="Shea T."/>
            <person name="Shenoy N."/>
            <person name="Sisk P."/>
            <person name="Stolte C."/>
            <person name="Sykes S."/>
            <person name="Yandava C."/>
            <person name="Wortman J."/>
            <person name="Nusbaum C."/>
            <person name="Birren B."/>
        </authorList>
    </citation>
    <scope>NUCLEOTIDE SEQUENCE</scope>
    <source>
        <strain evidence="2">ATCC 64411</strain>
    </source>
</reference>